<reference evidence="4 5" key="1">
    <citation type="submission" date="2023-03" db="EMBL/GenBank/DDBJ databases">
        <title>Draft genome sequence of Streptomyces sp. RB6PN23 isolated from peat swamp forest in Thailand.</title>
        <authorList>
            <person name="Klaysubun C."/>
            <person name="Duangmal K."/>
        </authorList>
    </citation>
    <scope>NUCLEOTIDE SEQUENCE [LARGE SCALE GENOMIC DNA]</scope>
    <source>
        <strain evidence="4 5">RB6PN23</strain>
    </source>
</reference>
<dbReference type="InterPro" id="IPR052750">
    <property type="entry name" value="GH18_Chitinase"/>
</dbReference>
<dbReference type="RefSeq" id="WP_276094843.1">
    <property type="nucleotide sequence ID" value="NZ_JARJBC010000013.1"/>
</dbReference>
<dbReference type="InterPro" id="IPR001223">
    <property type="entry name" value="Glyco_hydro18_cat"/>
</dbReference>
<name>A0ABT5ZRH2_9ACTN</name>
<feature type="domain" description="GH18" evidence="3">
    <location>
        <begin position="59"/>
        <end position="346"/>
    </location>
</feature>
<dbReference type="PANTHER" id="PTHR42976:SF1">
    <property type="entry name" value="GH18 DOMAIN-CONTAINING PROTEIN-RELATED"/>
    <property type="match status" value="1"/>
</dbReference>
<dbReference type="Gene3D" id="3.20.20.80">
    <property type="entry name" value="Glycosidases"/>
    <property type="match status" value="1"/>
</dbReference>
<evidence type="ECO:0000259" key="3">
    <source>
        <dbReference type="PROSITE" id="PS51910"/>
    </source>
</evidence>
<evidence type="ECO:0000313" key="4">
    <source>
        <dbReference type="EMBL" id="MDF3291668.1"/>
    </source>
</evidence>
<keyword evidence="5" id="KW-1185">Reference proteome</keyword>
<dbReference type="EMBL" id="JARJBC010000013">
    <property type="protein sequence ID" value="MDF3291668.1"/>
    <property type="molecule type" value="Genomic_DNA"/>
</dbReference>
<comment type="caution">
    <text evidence="4">The sequence shown here is derived from an EMBL/GenBank/DDBJ whole genome shotgun (WGS) entry which is preliminary data.</text>
</comment>
<dbReference type="InterPro" id="IPR017853">
    <property type="entry name" value="GH"/>
</dbReference>
<accession>A0ABT5ZRH2</accession>
<gene>
    <name evidence="4" type="ORF">P3G67_21050</name>
</gene>
<organism evidence="4 5">
    <name type="scientific">Streptomyces silvisoli</name>
    <dbReference type="NCBI Taxonomy" id="3034235"/>
    <lineage>
        <taxon>Bacteria</taxon>
        <taxon>Bacillati</taxon>
        <taxon>Actinomycetota</taxon>
        <taxon>Actinomycetes</taxon>
        <taxon>Kitasatosporales</taxon>
        <taxon>Streptomycetaceae</taxon>
        <taxon>Streptomyces</taxon>
    </lineage>
</organism>
<evidence type="ECO:0000256" key="2">
    <source>
        <dbReference type="SAM" id="SignalP"/>
    </source>
</evidence>
<sequence length="355" mass="36666">MPQRSSALPIRPPRDKGRRRTAVLAAATALLAGSMALTANTGSAAAATTHPRPAASGFGGFSPYADLSLYPQYDLANGASTEGTKYFNLAFVTDGGSCDPKWGGVTDLSDQTTTANIAALRSAGGDVRVSFGGANGTELATSCSSATDLAAAYQKVIDQYSLTDIDFDVEGASVADATSVDRRNQAIAILEQNNPVLQVSYTLPVLPNGLTSDGVNILNSAKNNGAAIAAVNVMAMDYGSSFPTDMGQNAIDAATATQAQIKSVWPDLSDDQAWNKVAVTPMIGLNDLTSETFTLDNAASLVSFAQSKHLAWLSFWSATRDQPCPGGSTGYAQPTCSSVDQSPGAYGQAMSGYTG</sequence>
<evidence type="ECO:0000313" key="5">
    <source>
        <dbReference type="Proteomes" id="UP001216579"/>
    </source>
</evidence>
<evidence type="ECO:0000256" key="1">
    <source>
        <dbReference type="SAM" id="MobiDB-lite"/>
    </source>
</evidence>
<dbReference type="SUPFAM" id="SSF51445">
    <property type="entry name" value="(Trans)glycosidases"/>
    <property type="match status" value="1"/>
</dbReference>
<protein>
    <submittedName>
        <fullName evidence="4">Chitinase</fullName>
    </submittedName>
</protein>
<dbReference type="Proteomes" id="UP001216579">
    <property type="component" value="Unassembled WGS sequence"/>
</dbReference>
<keyword evidence="2" id="KW-0732">Signal</keyword>
<dbReference type="PANTHER" id="PTHR42976">
    <property type="entry name" value="BIFUNCTIONAL CHITINASE/LYSOZYME-RELATED"/>
    <property type="match status" value="1"/>
</dbReference>
<feature type="region of interest" description="Disordered" evidence="1">
    <location>
        <begin position="335"/>
        <end position="355"/>
    </location>
</feature>
<feature type="chain" id="PRO_5045840729" evidence="2">
    <location>
        <begin position="40"/>
        <end position="355"/>
    </location>
</feature>
<feature type="signal peptide" evidence="2">
    <location>
        <begin position="1"/>
        <end position="39"/>
    </location>
</feature>
<dbReference type="CDD" id="cd06543">
    <property type="entry name" value="GH18_PF-ChiA-like"/>
    <property type="match status" value="1"/>
</dbReference>
<dbReference type="PROSITE" id="PS51910">
    <property type="entry name" value="GH18_2"/>
    <property type="match status" value="1"/>
</dbReference>
<proteinExistence type="predicted"/>